<name>A0ABD0LP85_9CAEN</name>
<feature type="transmembrane region" description="Helical" evidence="1">
    <location>
        <begin position="48"/>
        <end position="68"/>
    </location>
</feature>
<feature type="transmembrane region" description="Helical" evidence="1">
    <location>
        <begin position="80"/>
        <end position="98"/>
    </location>
</feature>
<evidence type="ECO:0000313" key="2">
    <source>
        <dbReference type="EMBL" id="KAK7501265.1"/>
    </source>
</evidence>
<sequence>MTLKHRMLAYCATSLGLTMIHHTFNFYYVKVFLNRYHITESWFHFSQLLYMVWNAVNDPLFALLQDNAKFKITRTRRESILYTAPFLAASYMIPWFQFGTSDWAVGLHLIVALSLYDTMFTFAGLASCCLFTEISTDQNDRLMLTRYAQMAGMLGHCAILVFEYTSGSMQNFLAFQITAFFVAVIGMLLMIYTGLNAHTVWDLHAQDAHEKRLEDEEPGEKKPFWLKSWQILSEKNFIAFVATNFFQELHKTYLSNFTAILGEYLIPTSKVPVGVRSTFYGFTGFLGGLMVIFGAPIVGRFGYFRIIRCSFVYKICSGLVMYFIGPSNPWLLMLFIMLDTSCTGAAYSLFNMPLSDISDHDREKYNRKHPISSTVYGANALVVKPANSLSPMLVVAILNSFGYEQLKDGLLSEPAADVVKDVMFKLVCFYPVVLGIIQYFSWSHYTIRRSFTLEYRVPETAGPV</sequence>
<feature type="transmembrane region" description="Helical" evidence="1">
    <location>
        <begin position="104"/>
        <end position="131"/>
    </location>
</feature>
<feature type="transmembrane region" description="Helical" evidence="1">
    <location>
        <begin position="7"/>
        <end position="28"/>
    </location>
</feature>
<keyword evidence="1" id="KW-1133">Transmembrane helix</keyword>
<feature type="transmembrane region" description="Helical" evidence="1">
    <location>
        <begin position="172"/>
        <end position="192"/>
    </location>
</feature>
<dbReference type="PANTHER" id="PTHR28658:SF1">
    <property type="entry name" value="MAJOR FACILITATOR SUPERFAMILY DOMAIN CONTAINING 13B"/>
    <property type="match status" value="1"/>
</dbReference>
<dbReference type="SUPFAM" id="SSF103473">
    <property type="entry name" value="MFS general substrate transporter"/>
    <property type="match status" value="1"/>
</dbReference>
<dbReference type="AlphaFoldDB" id="A0ABD0LP85"/>
<dbReference type="InterPro" id="IPR036259">
    <property type="entry name" value="MFS_trans_sf"/>
</dbReference>
<feature type="transmembrane region" description="Helical" evidence="1">
    <location>
        <begin position="279"/>
        <end position="299"/>
    </location>
</feature>
<gene>
    <name evidence="2" type="ORF">BaRGS_00007390</name>
</gene>
<feature type="transmembrane region" description="Helical" evidence="1">
    <location>
        <begin position="422"/>
        <end position="442"/>
    </location>
</feature>
<keyword evidence="3" id="KW-1185">Reference proteome</keyword>
<evidence type="ECO:0000256" key="1">
    <source>
        <dbReference type="SAM" id="Phobius"/>
    </source>
</evidence>
<keyword evidence="1" id="KW-0812">Transmembrane</keyword>
<proteinExistence type="predicted"/>
<evidence type="ECO:0000313" key="3">
    <source>
        <dbReference type="Proteomes" id="UP001519460"/>
    </source>
</evidence>
<comment type="caution">
    <text evidence="2">The sequence shown here is derived from an EMBL/GenBank/DDBJ whole genome shotgun (WGS) entry which is preliminary data.</text>
</comment>
<protein>
    <submittedName>
        <fullName evidence="2">Uncharacterized protein</fullName>
    </submittedName>
</protein>
<organism evidence="2 3">
    <name type="scientific">Batillaria attramentaria</name>
    <dbReference type="NCBI Taxonomy" id="370345"/>
    <lineage>
        <taxon>Eukaryota</taxon>
        <taxon>Metazoa</taxon>
        <taxon>Spiralia</taxon>
        <taxon>Lophotrochozoa</taxon>
        <taxon>Mollusca</taxon>
        <taxon>Gastropoda</taxon>
        <taxon>Caenogastropoda</taxon>
        <taxon>Sorbeoconcha</taxon>
        <taxon>Cerithioidea</taxon>
        <taxon>Batillariidae</taxon>
        <taxon>Batillaria</taxon>
    </lineage>
</organism>
<dbReference type="PANTHER" id="PTHR28658">
    <property type="entry name" value="TRANSMEMBRANE PROTEIN 180"/>
    <property type="match status" value="1"/>
</dbReference>
<keyword evidence="1" id="KW-0472">Membrane</keyword>
<accession>A0ABD0LP85</accession>
<dbReference type="Pfam" id="PF13347">
    <property type="entry name" value="MFS_2"/>
    <property type="match status" value="1"/>
</dbReference>
<dbReference type="InterPro" id="IPR040035">
    <property type="entry name" value="TMEM180"/>
</dbReference>
<dbReference type="Proteomes" id="UP001519460">
    <property type="component" value="Unassembled WGS sequence"/>
</dbReference>
<dbReference type="EMBL" id="JACVVK020000032">
    <property type="protein sequence ID" value="KAK7501265.1"/>
    <property type="molecule type" value="Genomic_DNA"/>
</dbReference>
<reference evidence="2 3" key="1">
    <citation type="journal article" date="2023" name="Sci. Data">
        <title>Genome assembly of the Korean intertidal mud-creeper Batillaria attramentaria.</title>
        <authorList>
            <person name="Patra A.K."/>
            <person name="Ho P.T."/>
            <person name="Jun S."/>
            <person name="Lee S.J."/>
            <person name="Kim Y."/>
            <person name="Won Y.J."/>
        </authorList>
    </citation>
    <scope>NUCLEOTIDE SEQUENCE [LARGE SCALE GENOMIC DNA]</scope>
    <source>
        <strain evidence="2">Wonlab-2016</strain>
    </source>
</reference>